<dbReference type="EMBL" id="JACHIA010000025">
    <property type="protein sequence ID" value="MBB6073530.1"/>
    <property type="molecule type" value="Genomic_DNA"/>
</dbReference>
<dbReference type="InterPro" id="IPR011250">
    <property type="entry name" value="OMP/PagP_B-barrel"/>
</dbReference>
<comment type="caution">
    <text evidence="2">The sequence shown here is derived from an EMBL/GenBank/DDBJ whole genome shotgun (WGS) entry which is preliminary data.</text>
</comment>
<evidence type="ECO:0000313" key="3">
    <source>
        <dbReference type="Proteomes" id="UP000582837"/>
    </source>
</evidence>
<feature type="chain" id="PRO_5032578041" description="Outer membrane protein beta-barrel domain-containing protein" evidence="1">
    <location>
        <begin position="23"/>
        <end position="193"/>
    </location>
</feature>
<dbReference type="Proteomes" id="UP000582837">
    <property type="component" value="Unassembled WGS sequence"/>
</dbReference>
<name>A0A841H625_9BACT</name>
<evidence type="ECO:0008006" key="4">
    <source>
        <dbReference type="Google" id="ProtNLM"/>
    </source>
</evidence>
<dbReference type="AlphaFoldDB" id="A0A841H625"/>
<accession>A0A841H625</accession>
<dbReference type="Gene3D" id="2.40.160.20">
    <property type="match status" value="1"/>
</dbReference>
<keyword evidence="1" id="KW-0732">Signal</keyword>
<feature type="signal peptide" evidence="1">
    <location>
        <begin position="1"/>
        <end position="22"/>
    </location>
</feature>
<organism evidence="2 3">
    <name type="scientific">Longimicrobium terrae</name>
    <dbReference type="NCBI Taxonomy" id="1639882"/>
    <lineage>
        <taxon>Bacteria</taxon>
        <taxon>Pseudomonadati</taxon>
        <taxon>Gemmatimonadota</taxon>
        <taxon>Longimicrobiia</taxon>
        <taxon>Longimicrobiales</taxon>
        <taxon>Longimicrobiaceae</taxon>
        <taxon>Longimicrobium</taxon>
    </lineage>
</organism>
<reference evidence="2 3" key="1">
    <citation type="submission" date="2020-08" db="EMBL/GenBank/DDBJ databases">
        <title>Genomic Encyclopedia of Type Strains, Phase IV (KMG-IV): sequencing the most valuable type-strain genomes for metagenomic binning, comparative biology and taxonomic classification.</title>
        <authorList>
            <person name="Goeker M."/>
        </authorList>
    </citation>
    <scope>NUCLEOTIDE SEQUENCE [LARGE SCALE GENOMIC DNA]</scope>
    <source>
        <strain evidence="2 3">DSM 29007</strain>
    </source>
</reference>
<evidence type="ECO:0000313" key="2">
    <source>
        <dbReference type="EMBL" id="MBB6073530.1"/>
    </source>
</evidence>
<protein>
    <recommendedName>
        <fullName evidence="4">Outer membrane protein beta-barrel domain-containing protein</fullName>
    </recommendedName>
</protein>
<sequence>MIKRTLVTAALAITSGASTAHAQSRIPFTVEGRVDRVSPMGKFDEISAAGFSTGVAASVQVRPGLGAYASYSYAVFGPKLLSDFDDATDQGVSVGLTAAVPAGATRLKPYVAAGVVVHQFTLYDQVETDEDVGFEVGAGVAVPVIGRLRLTPSVSYRTYNVDPRFGDSDVPQPGDDGFAVRYFSAGVGLNFAF</sequence>
<proteinExistence type="predicted"/>
<dbReference type="SUPFAM" id="SSF56925">
    <property type="entry name" value="OMPA-like"/>
    <property type="match status" value="1"/>
</dbReference>
<keyword evidence="3" id="KW-1185">Reference proteome</keyword>
<gene>
    <name evidence="2" type="ORF">HNQ61_005200</name>
</gene>
<evidence type="ECO:0000256" key="1">
    <source>
        <dbReference type="SAM" id="SignalP"/>
    </source>
</evidence>
<dbReference type="RefSeq" id="WP_170038446.1">
    <property type="nucleotide sequence ID" value="NZ_JABDTL010000002.1"/>
</dbReference>